<accession>A0AAV7KBE7</accession>
<proteinExistence type="predicted"/>
<dbReference type="Proteomes" id="UP001165289">
    <property type="component" value="Unassembled WGS sequence"/>
</dbReference>
<sequence length="96" mass="11238">MASKDDNFNLKWRAYIEFRTILKIQPVQIFSELQEILCVDCPSRSIVERWAARFRSGDADVTDLPDPEDRYPPPLQRISHSLRVWSWKSSTLLSIS</sequence>
<protein>
    <recommendedName>
        <fullName evidence="3">Mos1 transposase HTH domain-containing protein</fullName>
    </recommendedName>
</protein>
<reference evidence="1 2" key="1">
    <citation type="journal article" date="2023" name="BMC Biol.">
        <title>The compact genome of the sponge Oopsacas minuta (Hexactinellida) is lacking key metazoan core genes.</title>
        <authorList>
            <person name="Santini S."/>
            <person name="Schenkelaars Q."/>
            <person name="Jourda C."/>
            <person name="Duchesne M."/>
            <person name="Belahbib H."/>
            <person name="Rocher C."/>
            <person name="Selva M."/>
            <person name="Riesgo A."/>
            <person name="Vervoort M."/>
            <person name="Leys S.P."/>
            <person name="Kodjabachian L."/>
            <person name="Le Bivic A."/>
            <person name="Borchiellini C."/>
            <person name="Claverie J.M."/>
            <person name="Renard E."/>
        </authorList>
    </citation>
    <scope>NUCLEOTIDE SEQUENCE [LARGE SCALE GENOMIC DNA]</scope>
    <source>
        <strain evidence="1">SPO-2</strain>
    </source>
</reference>
<organism evidence="1 2">
    <name type="scientific">Oopsacas minuta</name>
    <dbReference type="NCBI Taxonomy" id="111878"/>
    <lineage>
        <taxon>Eukaryota</taxon>
        <taxon>Metazoa</taxon>
        <taxon>Porifera</taxon>
        <taxon>Hexactinellida</taxon>
        <taxon>Hexasterophora</taxon>
        <taxon>Lyssacinosida</taxon>
        <taxon>Leucopsacidae</taxon>
        <taxon>Oopsacas</taxon>
    </lineage>
</organism>
<comment type="caution">
    <text evidence="1">The sequence shown here is derived from an EMBL/GenBank/DDBJ whole genome shotgun (WGS) entry which is preliminary data.</text>
</comment>
<dbReference type="AlphaFoldDB" id="A0AAV7KBE7"/>
<evidence type="ECO:0008006" key="3">
    <source>
        <dbReference type="Google" id="ProtNLM"/>
    </source>
</evidence>
<name>A0AAV7KBE7_9METZ</name>
<gene>
    <name evidence="1" type="ORF">LOD99_15519</name>
</gene>
<keyword evidence="2" id="KW-1185">Reference proteome</keyword>
<evidence type="ECO:0000313" key="1">
    <source>
        <dbReference type="EMBL" id="KAI6658250.1"/>
    </source>
</evidence>
<dbReference type="EMBL" id="JAKMXF010000099">
    <property type="protein sequence ID" value="KAI6658250.1"/>
    <property type="molecule type" value="Genomic_DNA"/>
</dbReference>
<evidence type="ECO:0000313" key="2">
    <source>
        <dbReference type="Proteomes" id="UP001165289"/>
    </source>
</evidence>